<dbReference type="GO" id="GO:0005524">
    <property type="term" value="F:ATP binding"/>
    <property type="evidence" value="ECO:0007669"/>
    <property type="project" value="UniProtKB-UniRule"/>
</dbReference>
<keyword evidence="8 17" id="KW-0418">Kinase</keyword>
<keyword evidence="12" id="KW-0829">Tyrosine-protein kinase</keyword>
<evidence type="ECO:0000256" key="6">
    <source>
        <dbReference type="ARBA" id="ARBA00022737"/>
    </source>
</evidence>
<reference evidence="17" key="2">
    <citation type="submission" date="2014-03" db="EMBL/GenBank/DDBJ databases">
        <title>The whipworm genome and dual-species transcriptomics of an intimate host-pathogen interaction.</title>
        <authorList>
            <person name="Foth B.J."/>
            <person name="Tsai I.J."/>
            <person name="Reid A.J."/>
            <person name="Bancroft A.J."/>
            <person name="Nichol S."/>
            <person name="Tracey A."/>
            <person name="Holroyd N."/>
            <person name="Cotton J.A."/>
            <person name="Stanley E.J."/>
            <person name="Zarowiecki M."/>
            <person name="Liu J.Z."/>
            <person name="Huckvale T."/>
            <person name="Cooper P.J."/>
            <person name="Grencis R.K."/>
            <person name="Berriman M."/>
        </authorList>
    </citation>
    <scope>NUCLEOTIDE SEQUENCE [LARGE SCALE GENOMIC DNA]</scope>
</reference>
<keyword evidence="3" id="KW-0808">Transferase</keyword>
<evidence type="ECO:0000256" key="3">
    <source>
        <dbReference type="ARBA" id="ARBA00022679"/>
    </source>
</evidence>
<dbReference type="EMBL" id="HG806056">
    <property type="protein sequence ID" value="CDW56571.1"/>
    <property type="molecule type" value="Genomic_DNA"/>
</dbReference>
<dbReference type="Gene3D" id="1.10.510.10">
    <property type="entry name" value="Transferase(Phosphotransferase) domain 1"/>
    <property type="match status" value="1"/>
</dbReference>
<keyword evidence="6" id="KW-0677">Repeat</keyword>
<evidence type="ECO:0000256" key="12">
    <source>
        <dbReference type="ARBA" id="ARBA00023137"/>
    </source>
</evidence>
<dbReference type="PRINTS" id="PR00109">
    <property type="entry name" value="TYRKINASE"/>
</dbReference>
<evidence type="ECO:0000256" key="15">
    <source>
        <dbReference type="SAM" id="MobiDB-lite"/>
    </source>
</evidence>
<dbReference type="Proteomes" id="UP000030665">
    <property type="component" value="Unassembled WGS sequence"/>
</dbReference>
<dbReference type="GO" id="GO:0004714">
    <property type="term" value="F:transmembrane receptor protein tyrosine kinase activity"/>
    <property type="evidence" value="ECO:0007669"/>
    <property type="project" value="UniProtKB-EC"/>
</dbReference>
<dbReference type="GO" id="GO:0043235">
    <property type="term" value="C:receptor complex"/>
    <property type="evidence" value="ECO:0007669"/>
    <property type="project" value="TreeGrafter"/>
</dbReference>
<evidence type="ECO:0000259" key="16">
    <source>
        <dbReference type="PROSITE" id="PS50011"/>
    </source>
</evidence>
<dbReference type="Gene3D" id="3.30.200.20">
    <property type="entry name" value="Phosphorylase Kinase, domain 1"/>
    <property type="match status" value="1"/>
</dbReference>
<sequence length="408" mass="46095">MRKTVETKPNSADVLSQIPVADVEGEYAAVTSLPHILRNCISIKRELGHGAFGEVYEGLAYNLPKFGSKTLPVAVKTLRPNSPASEKIRFIKEAILMSRFDHPNVVALRGVCFETEPHWIILELMEAGDLLKYLRSVMPSQVSLKDLLSISTDVACGCTYLESIRHVHRDIAARNCLITSRNPSMRVVKIGDFGLTRDLYEEDYYRVEGQGLLPVRWMAPESMIDGIFTTKSDVWSFGVLLWEVVTLGRQPYAGRSNWEVLNHVRIGGRLERPDSCPQEMYEFDIMMACWSFEANDRPTFDVLLNQTVLQPSKEEINMPPAGHRNWAMDIEDSGRSSEASSRTYDKLEEETAKPQKAKAPPVPEPSFSRPPRRHKRSSGGSGERTDRPQPAEQGKYENLPQKEFSLKI</sequence>
<dbReference type="InterPro" id="IPR020635">
    <property type="entry name" value="Tyr_kinase_cat_dom"/>
</dbReference>
<evidence type="ECO:0000256" key="2">
    <source>
        <dbReference type="ARBA" id="ARBA00011902"/>
    </source>
</evidence>
<dbReference type="OrthoDB" id="546826at2759"/>
<feature type="domain" description="Protein kinase" evidence="16">
    <location>
        <begin position="41"/>
        <end position="309"/>
    </location>
</feature>
<dbReference type="InterPro" id="IPR001245">
    <property type="entry name" value="Ser-Thr/Tyr_kinase_cat_dom"/>
</dbReference>
<organism evidence="17 18">
    <name type="scientific">Trichuris trichiura</name>
    <name type="common">Whipworm</name>
    <name type="synonym">Trichocephalus trichiurus</name>
    <dbReference type="NCBI Taxonomy" id="36087"/>
    <lineage>
        <taxon>Eukaryota</taxon>
        <taxon>Metazoa</taxon>
        <taxon>Ecdysozoa</taxon>
        <taxon>Nematoda</taxon>
        <taxon>Enoplea</taxon>
        <taxon>Dorylaimia</taxon>
        <taxon>Trichinellida</taxon>
        <taxon>Trichuridae</taxon>
        <taxon>Trichuris</taxon>
    </lineage>
</organism>
<feature type="region of interest" description="Disordered" evidence="15">
    <location>
        <begin position="313"/>
        <end position="408"/>
    </location>
</feature>
<evidence type="ECO:0000256" key="9">
    <source>
        <dbReference type="ARBA" id="ARBA00022840"/>
    </source>
</evidence>
<dbReference type="Pfam" id="PF07714">
    <property type="entry name" value="PK_Tyr_Ser-Thr"/>
    <property type="match status" value="1"/>
</dbReference>
<evidence type="ECO:0000256" key="7">
    <source>
        <dbReference type="ARBA" id="ARBA00022741"/>
    </source>
</evidence>
<name>A0A077Z8P1_TRITR</name>
<keyword evidence="11" id="KW-0472">Membrane</keyword>
<evidence type="ECO:0000256" key="4">
    <source>
        <dbReference type="ARBA" id="ARBA00022692"/>
    </source>
</evidence>
<dbReference type="InterPro" id="IPR011009">
    <property type="entry name" value="Kinase-like_dom_sf"/>
</dbReference>
<reference evidence="17" key="1">
    <citation type="submission" date="2014-01" db="EMBL/GenBank/DDBJ databases">
        <authorList>
            <person name="Aslett M."/>
        </authorList>
    </citation>
    <scope>NUCLEOTIDE SEQUENCE</scope>
</reference>
<dbReference type="PANTHER" id="PTHR24416">
    <property type="entry name" value="TYROSINE-PROTEIN KINASE RECEPTOR"/>
    <property type="match status" value="1"/>
</dbReference>
<gene>
    <name evidence="17" type="ORF">TTRE_0000485101</name>
</gene>
<feature type="compositionally biased region" description="Basic and acidic residues" evidence="15">
    <location>
        <begin position="343"/>
        <end position="353"/>
    </location>
</feature>
<dbReference type="GO" id="GO:0005886">
    <property type="term" value="C:plasma membrane"/>
    <property type="evidence" value="ECO:0007669"/>
    <property type="project" value="TreeGrafter"/>
</dbReference>
<evidence type="ECO:0000256" key="11">
    <source>
        <dbReference type="ARBA" id="ARBA00023136"/>
    </source>
</evidence>
<dbReference type="PANTHER" id="PTHR24416:SF525">
    <property type="entry name" value="INSULIN-LIKE RECEPTOR"/>
    <property type="match status" value="1"/>
</dbReference>
<evidence type="ECO:0000313" key="18">
    <source>
        <dbReference type="Proteomes" id="UP000030665"/>
    </source>
</evidence>
<comment type="subcellular location">
    <subcellularLocation>
        <location evidence="1">Membrane</location>
        <topology evidence="1">Single-pass type I membrane protein</topology>
    </subcellularLocation>
</comment>
<dbReference type="InterPro" id="IPR050122">
    <property type="entry name" value="RTK"/>
</dbReference>
<proteinExistence type="predicted"/>
<dbReference type="PROSITE" id="PS00107">
    <property type="entry name" value="PROTEIN_KINASE_ATP"/>
    <property type="match status" value="1"/>
</dbReference>
<dbReference type="STRING" id="36087.A0A077Z8P1"/>
<evidence type="ECO:0000256" key="10">
    <source>
        <dbReference type="ARBA" id="ARBA00022989"/>
    </source>
</evidence>
<comment type="catalytic activity">
    <reaction evidence="13">
        <text>L-tyrosyl-[protein] + ATP = O-phospho-L-tyrosyl-[protein] + ADP + H(+)</text>
        <dbReference type="Rhea" id="RHEA:10596"/>
        <dbReference type="Rhea" id="RHEA-COMP:10136"/>
        <dbReference type="Rhea" id="RHEA-COMP:20101"/>
        <dbReference type="ChEBI" id="CHEBI:15378"/>
        <dbReference type="ChEBI" id="CHEBI:30616"/>
        <dbReference type="ChEBI" id="CHEBI:46858"/>
        <dbReference type="ChEBI" id="CHEBI:61978"/>
        <dbReference type="ChEBI" id="CHEBI:456216"/>
        <dbReference type="EC" id="2.7.10.1"/>
    </reaction>
</comment>
<evidence type="ECO:0000256" key="1">
    <source>
        <dbReference type="ARBA" id="ARBA00004479"/>
    </source>
</evidence>
<dbReference type="InterPro" id="IPR000719">
    <property type="entry name" value="Prot_kinase_dom"/>
</dbReference>
<keyword evidence="7 14" id="KW-0547">Nucleotide-binding</keyword>
<dbReference type="PROSITE" id="PS50011">
    <property type="entry name" value="PROTEIN_KINASE_DOM"/>
    <property type="match status" value="1"/>
</dbReference>
<dbReference type="InterPro" id="IPR017441">
    <property type="entry name" value="Protein_kinase_ATP_BS"/>
</dbReference>
<evidence type="ECO:0000256" key="8">
    <source>
        <dbReference type="ARBA" id="ARBA00022777"/>
    </source>
</evidence>
<evidence type="ECO:0000256" key="5">
    <source>
        <dbReference type="ARBA" id="ARBA00022729"/>
    </source>
</evidence>
<dbReference type="AlphaFoldDB" id="A0A077Z8P1"/>
<dbReference type="FunFam" id="1.10.510.10:FF:000554">
    <property type="entry name" value="Predicted protein"/>
    <property type="match status" value="1"/>
</dbReference>
<keyword evidence="9 14" id="KW-0067">ATP-binding</keyword>
<keyword evidence="5" id="KW-0732">Signal</keyword>
<keyword evidence="10" id="KW-1133">Transmembrane helix</keyword>
<dbReference type="GO" id="GO:0007169">
    <property type="term" value="P:cell surface receptor protein tyrosine kinase signaling pathway"/>
    <property type="evidence" value="ECO:0007669"/>
    <property type="project" value="InterPro"/>
</dbReference>
<evidence type="ECO:0000256" key="14">
    <source>
        <dbReference type="PROSITE-ProRule" id="PRU10141"/>
    </source>
</evidence>
<evidence type="ECO:0000313" key="17">
    <source>
        <dbReference type="EMBL" id="CDW56571.1"/>
    </source>
</evidence>
<keyword evidence="4" id="KW-0812">Transmembrane</keyword>
<keyword evidence="18" id="KW-1185">Reference proteome</keyword>
<dbReference type="SUPFAM" id="SSF56112">
    <property type="entry name" value="Protein kinase-like (PK-like)"/>
    <property type="match status" value="1"/>
</dbReference>
<dbReference type="EC" id="2.7.10.1" evidence="2"/>
<accession>A0A077Z8P1</accession>
<protein>
    <recommendedName>
        <fullName evidence="2">receptor protein-tyrosine kinase</fullName>
        <ecNumber evidence="2">2.7.10.1</ecNumber>
    </recommendedName>
</protein>
<dbReference type="PROSITE" id="PS00239">
    <property type="entry name" value="RECEPTOR_TYR_KIN_II"/>
    <property type="match status" value="1"/>
</dbReference>
<dbReference type="InterPro" id="IPR002011">
    <property type="entry name" value="Tyr_kinase_rcpt_2_CS"/>
</dbReference>
<dbReference type="SMART" id="SM00219">
    <property type="entry name" value="TyrKc"/>
    <property type="match status" value="1"/>
</dbReference>
<feature type="binding site" evidence="14">
    <location>
        <position position="76"/>
    </location>
    <ligand>
        <name>ATP</name>
        <dbReference type="ChEBI" id="CHEBI:30616"/>
    </ligand>
</feature>
<evidence type="ECO:0000256" key="13">
    <source>
        <dbReference type="ARBA" id="ARBA00051243"/>
    </source>
</evidence>